<feature type="region of interest" description="Disordered" evidence="4">
    <location>
        <begin position="268"/>
        <end position="291"/>
    </location>
</feature>
<dbReference type="SMART" id="SM00028">
    <property type="entry name" value="TPR"/>
    <property type="match status" value="3"/>
</dbReference>
<keyword evidence="1" id="KW-0677">Repeat</keyword>
<protein>
    <submittedName>
        <fullName evidence="5">Tetratricopeptide repeat protein</fullName>
    </submittedName>
</protein>
<name>A0ABS5BJG8_9BACT</name>
<evidence type="ECO:0000313" key="6">
    <source>
        <dbReference type="Proteomes" id="UP000676565"/>
    </source>
</evidence>
<dbReference type="PROSITE" id="PS50005">
    <property type="entry name" value="TPR"/>
    <property type="match status" value="1"/>
</dbReference>
<proteinExistence type="predicted"/>
<dbReference type="InterPro" id="IPR050498">
    <property type="entry name" value="Ycf3"/>
</dbReference>
<evidence type="ECO:0000256" key="2">
    <source>
        <dbReference type="ARBA" id="ARBA00022803"/>
    </source>
</evidence>
<dbReference type="PANTHER" id="PTHR44858">
    <property type="entry name" value="TETRATRICOPEPTIDE REPEAT PROTEIN 6"/>
    <property type="match status" value="1"/>
</dbReference>
<evidence type="ECO:0000256" key="1">
    <source>
        <dbReference type="ARBA" id="ARBA00022737"/>
    </source>
</evidence>
<feature type="region of interest" description="Disordered" evidence="4">
    <location>
        <begin position="31"/>
        <end position="60"/>
    </location>
</feature>
<reference evidence="5 6" key="1">
    <citation type="submission" date="2021-04" db="EMBL/GenBank/DDBJ databases">
        <authorList>
            <person name="Ivanova A."/>
        </authorList>
    </citation>
    <scope>NUCLEOTIDE SEQUENCE [LARGE SCALE GENOMIC DNA]</scope>
    <source>
        <strain evidence="5 6">G18</strain>
    </source>
</reference>
<dbReference type="InterPro" id="IPR019734">
    <property type="entry name" value="TPR_rpt"/>
</dbReference>
<dbReference type="Gene3D" id="1.25.40.10">
    <property type="entry name" value="Tetratricopeptide repeat domain"/>
    <property type="match status" value="1"/>
</dbReference>
<accession>A0ABS5BJG8</accession>
<keyword evidence="6" id="KW-1185">Reference proteome</keyword>
<comment type="caution">
    <text evidence="5">The sequence shown here is derived from an EMBL/GenBank/DDBJ whole genome shotgun (WGS) entry which is preliminary data.</text>
</comment>
<dbReference type="PANTHER" id="PTHR44858:SF1">
    <property type="entry name" value="UDP-N-ACETYLGLUCOSAMINE--PEPTIDE N-ACETYLGLUCOSAMINYLTRANSFERASE SPINDLY-RELATED"/>
    <property type="match status" value="1"/>
</dbReference>
<feature type="repeat" description="TPR" evidence="3">
    <location>
        <begin position="127"/>
        <end position="160"/>
    </location>
</feature>
<dbReference type="PROSITE" id="PS51257">
    <property type="entry name" value="PROKAR_LIPOPROTEIN"/>
    <property type="match status" value="1"/>
</dbReference>
<organism evidence="5 6">
    <name type="scientific">Gemmata palustris</name>
    <dbReference type="NCBI Taxonomy" id="2822762"/>
    <lineage>
        <taxon>Bacteria</taxon>
        <taxon>Pseudomonadati</taxon>
        <taxon>Planctomycetota</taxon>
        <taxon>Planctomycetia</taxon>
        <taxon>Gemmatales</taxon>
        <taxon>Gemmataceae</taxon>
        <taxon>Gemmata</taxon>
    </lineage>
</organism>
<dbReference type="Pfam" id="PF14559">
    <property type="entry name" value="TPR_19"/>
    <property type="match status" value="1"/>
</dbReference>
<feature type="compositionally biased region" description="Polar residues" evidence="4">
    <location>
        <begin position="31"/>
        <end position="41"/>
    </location>
</feature>
<dbReference type="InterPro" id="IPR011990">
    <property type="entry name" value="TPR-like_helical_dom_sf"/>
</dbReference>
<gene>
    <name evidence="5" type="ORF">J8F10_00825</name>
</gene>
<dbReference type="SUPFAM" id="SSF48452">
    <property type="entry name" value="TPR-like"/>
    <property type="match status" value="1"/>
</dbReference>
<evidence type="ECO:0000313" key="5">
    <source>
        <dbReference type="EMBL" id="MBP3953843.1"/>
    </source>
</evidence>
<keyword evidence="2 3" id="KW-0802">TPR repeat</keyword>
<dbReference type="EMBL" id="JAGKQQ010000001">
    <property type="protein sequence ID" value="MBP3953843.1"/>
    <property type="molecule type" value="Genomic_DNA"/>
</dbReference>
<dbReference type="RefSeq" id="WP_210651717.1">
    <property type="nucleotide sequence ID" value="NZ_JAGKQQ010000001.1"/>
</dbReference>
<evidence type="ECO:0000256" key="3">
    <source>
        <dbReference type="PROSITE-ProRule" id="PRU00339"/>
    </source>
</evidence>
<dbReference type="Pfam" id="PF13181">
    <property type="entry name" value="TPR_8"/>
    <property type="match status" value="1"/>
</dbReference>
<sequence length="291" mass="31395">MDGRKCLKWFTYGCVLAGAVGCNRNNVQPSPFGQMPNTNGAAATLPTPSSGKSMWGGGGSSAAPTVPVEVTPAVSNKPASADALVAISDVRLDAAFDEKTVPGSKEGLLDLAREGYQKALKQEPKNKNAMLGIARFYAKIGEKERAIEAYKKYLTLYPNDANVAHEIAITHARWKDWTGACAWCDFTLKIDPENRNVKKTNGFCLARAGKWDEAFAMLCQIMPEAQARHNLAGLLDHMGQADASKMQLQLAVKADPNYAPARDFLAELDQPRTATADPNGLRQAGEFQPAP</sequence>
<evidence type="ECO:0000256" key="4">
    <source>
        <dbReference type="SAM" id="MobiDB-lite"/>
    </source>
</evidence>
<dbReference type="Proteomes" id="UP000676565">
    <property type="component" value="Unassembled WGS sequence"/>
</dbReference>